<accession>R7RVV7</accession>
<dbReference type="EMBL" id="JH687406">
    <property type="protein sequence ID" value="EIM79334.1"/>
    <property type="molecule type" value="Genomic_DNA"/>
</dbReference>
<evidence type="ECO:0000256" key="5">
    <source>
        <dbReference type="ARBA" id="ARBA00023033"/>
    </source>
</evidence>
<dbReference type="GO" id="GO:0071949">
    <property type="term" value="F:FAD binding"/>
    <property type="evidence" value="ECO:0007669"/>
    <property type="project" value="InterPro"/>
</dbReference>
<gene>
    <name evidence="7" type="ORF">STEHIDRAFT_69704</name>
</gene>
<dbReference type="AlphaFoldDB" id="R7RVV7"/>
<reference evidence="8" key="1">
    <citation type="journal article" date="2012" name="Science">
        <title>The Paleozoic origin of enzymatic lignin decomposition reconstructed from 31 fungal genomes.</title>
        <authorList>
            <person name="Floudas D."/>
            <person name="Binder M."/>
            <person name="Riley R."/>
            <person name="Barry K."/>
            <person name="Blanchette R.A."/>
            <person name="Henrissat B."/>
            <person name="Martinez A.T."/>
            <person name="Otillar R."/>
            <person name="Spatafora J.W."/>
            <person name="Yadav J.S."/>
            <person name="Aerts A."/>
            <person name="Benoit I."/>
            <person name="Boyd A."/>
            <person name="Carlson A."/>
            <person name="Copeland A."/>
            <person name="Coutinho P.M."/>
            <person name="de Vries R.P."/>
            <person name="Ferreira P."/>
            <person name="Findley K."/>
            <person name="Foster B."/>
            <person name="Gaskell J."/>
            <person name="Glotzer D."/>
            <person name="Gorecki P."/>
            <person name="Heitman J."/>
            <person name="Hesse C."/>
            <person name="Hori C."/>
            <person name="Igarashi K."/>
            <person name="Jurgens J.A."/>
            <person name="Kallen N."/>
            <person name="Kersten P."/>
            <person name="Kohler A."/>
            <person name="Kuees U."/>
            <person name="Kumar T.K.A."/>
            <person name="Kuo A."/>
            <person name="LaButti K."/>
            <person name="Larrondo L.F."/>
            <person name="Lindquist E."/>
            <person name="Ling A."/>
            <person name="Lombard V."/>
            <person name="Lucas S."/>
            <person name="Lundell T."/>
            <person name="Martin R."/>
            <person name="McLaughlin D.J."/>
            <person name="Morgenstern I."/>
            <person name="Morin E."/>
            <person name="Murat C."/>
            <person name="Nagy L.G."/>
            <person name="Nolan M."/>
            <person name="Ohm R.A."/>
            <person name="Patyshakuliyeva A."/>
            <person name="Rokas A."/>
            <person name="Ruiz-Duenas F.J."/>
            <person name="Sabat G."/>
            <person name="Salamov A."/>
            <person name="Samejima M."/>
            <person name="Schmutz J."/>
            <person name="Slot J.C."/>
            <person name="St John F."/>
            <person name="Stenlid J."/>
            <person name="Sun H."/>
            <person name="Sun S."/>
            <person name="Syed K."/>
            <person name="Tsang A."/>
            <person name="Wiebenga A."/>
            <person name="Young D."/>
            <person name="Pisabarro A."/>
            <person name="Eastwood D.C."/>
            <person name="Martin F."/>
            <person name="Cullen D."/>
            <person name="Grigoriev I.V."/>
            <person name="Hibbett D.S."/>
        </authorList>
    </citation>
    <scope>NUCLEOTIDE SEQUENCE [LARGE SCALE GENOMIC DNA]</scope>
    <source>
        <strain evidence="8">FP-91666</strain>
    </source>
</reference>
<dbReference type="GO" id="GO:0004497">
    <property type="term" value="F:monooxygenase activity"/>
    <property type="evidence" value="ECO:0007669"/>
    <property type="project" value="UniProtKB-KW"/>
</dbReference>
<evidence type="ECO:0000313" key="7">
    <source>
        <dbReference type="EMBL" id="EIM79334.1"/>
    </source>
</evidence>
<dbReference type="RefSeq" id="XP_007311570.1">
    <property type="nucleotide sequence ID" value="XM_007311508.1"/>
</dbReference>
<dbReference type="SUPFAM" id="SSF51905">
    <property type="entry name" value="FAD/NAD(P)-binding domain"/>
    <property type="match status" value="1"/>
</dbReference>
<keyword evidence="2" id="KW-0285">Flavoprotein</keyword>
<dbReference type="KEGG" id="shs:STEHIDRAFT_69704"/>
<evidence type="ECO:0000256" key="4">
    <source>
        <dbReference type="ARBA" id="ARBA00023002"/>
    </source>
</evidence>
<dbReference type="InterPro" id="IPR002938">
    <property type="entry name" value="FAD-bd"/>
</dbReference>
<dbReference type="GeneID" id="18806567"/>
<sequence>MSDSSHRRAPLTLDFIIVGGGIAGLATAHALCSSGHRVHVYEKERGTSDYSAGVRIPPNGMLVLMKWGVADKIKEKSVKCTSTEFVEMDSGERIGILEWREEVMKELGAPFYLIAHSELHTILRELAISSGAHLHFNTPVASERPSVTLADGQVVYADIIIGADGARSIVRPVVVEDDTPEAPSQMTIYTGTIPIATMETDPDMRSIVHDIGHPHWLGNGCLAMSTYLRSGKEYTASFWTPEPIPKGAPQGWDTPVSSASLKYAKIEPRMAQLLAHMPTLTRVARVEKERAESFIDDTERIVLVGEAAYPKGPCGMPVISAVIEDAAVLGVLLSRLRDHSQIPSLLYGYQDLRQPRLNTILDLEGANHFLLMLPPGQDRDLRNEAWKRWKAAAEARGDAEIEEGELEKQFADVCEVWGYDAIDAAEDWWVHWGMLRERASGLGGGGVLDGTVCVRVEGDL</sequence>
<dbReference type="Gene3D" id="3.50.50.60">
    <property type="entry name" value="FAD/NAD(P)-binding domain"/>
    <property type="match status" value="1"/>
</dbReference>
<protein>
    <submittedName>
        <fullName evidence="7">FAD/NAD-P-binding domain-containing protein</fullName>
    </submittedName>
</protein>
<keyword evidence="3" id="KW-0274">FAD</keyword>
<dbReference type="eggNOG" id="ENOG502SK2M">
    <property type="taxonomic scope" value="Eukaryota"/>
</dbReference>
<evidence type="ECO:0000313" key="8">
    <source>
        <dbReference type="Proteomes" id="UP000053927"/>
    </source>
</evidence>
<evidence type="ECO:0000256" key="1">
    <source>
        <dbReference type="ARBA" id="ARBA00007992"/>
    </source>
</evidence>
<dbReference type="Proteomes" id="UP000053927">
    <property type="component" value="Unassembled WGS sequence"/>
</dbReference>
<dbReference type="OrthoDB" id="1878542at2759"/>
<dbReference type="OMA" id="HENTEEW"/>
<dbReference type="Pfam" id="PF01494">
    <property type="entry name" value="FAD_binding_3"/>
    <property type="match status" value="1"/>
</dbReference>
<evidence type="ECO:0000259" key="6">
    <source>
        <dbReference type="Pfam" id="PF01494"/>
    </source>
</evidence>
<dbReference type="PRINTS" id="PR00420">
    <property type="entry name" value="RNGMNOXGNASE"/>
</dbReference>
<dbReference type="InterPro" id="IPR036188">
    <property type="entry name" value="FAD/NAD-bd_sf"/>
</dbReference>
<name>R7RVV7_STEHR</name>
<keyword evidence="4" id="KW-0560">Oxidoreductase</keyword>
<dbReference type="PANTHER" id="PTHR13789">
    <property type="entry name" value="MONOOXYGENASE"/>
    <property type="match status" value="1"/>
</dbReference>
<feature type="domain" description="FAD-binding" evidence="6">
    <location>
        <begin position="14"/>
        <end position="362"/>
    </location>
</feature>
<dbReference type="InterPro" id="IPR050493">
    <property type="entry name" value="FAD-dep_Monooxygenase_BioMet"/>
</dbReference>
<comment type="similarity">
    <text evidence="1">Belongs to the paxM FAD-dependent monooxygenase family.</text>
</comment>
<dbReference type="PANTHER" id="PTHR13789:SF309">
    <property type="entry name" value="PUTATIVE (AFU_ORTHOLOGUE AFUA_6G14510)-RELATED"/>
    <property type="match status" value="1"/>
</dbReference>
<keyword evidence="8" id="KW-1185">Reference proteome</keyword>
<keyword evidence="5" id="KW-0503">Monooxygenase</keyword>
<evidence type="ECO:0000256" key="3">
    <source>
        <dbReference type="ARBA" id="ARBA00022827"/>
    </source>
</evidence>
<proteinExistence type="inferred from homology"/>
<evidence type="ECO:0000256" key="2">
    <source>
        <dbReference type="ARBA" id="ARBA00022630"/>
    </source>
</evidence>
<organism evidence="7 8">
    <name type="scientific">Stereum hirsutum (strain FP-91666)</name>
    <name type="common">White-rot fungus</name>
    <dbReference type="NCBI Taxonomy" id="721885"/>
    <lineage>
        <taxon>Eukaryota</taxon>
        <taxon>Fungi</taxon>
        <taxon>Dikarya</taxon>
        <taxon>Basidiomycota</taxon>
        <taxon>Agaricomycotina</taxon>
        <taxon>Agaricomycetes</taxon>
        <taxon>Russulales</taxon>
        <taxon>Stereaceae</taxon>
        <taxon>Stereum</taxon>
    </lineage>
</organism>